<dbReference type="AlphaFoldDB" id="A0A2U3AFR9"/>
<sequence>MYEEEQIPYPFNVGLDEEIPVDDKKSAFRGRKVMFEMYEDYYEEGVIVDVNRIVYDAPDLDREFVDMVTIRVAGEGTAEFHIFFRRQEEIEFQ</sequence>
<dbReference type="RefSeq" id="WP_109307419.1">
    <property type="nucleotide sequence ID" value="NZ_BJUF01000092.1"/>
</dbReference>
<keyword evidence="2" id="KW-1185">Reference proteome</keyword>
<evidence type="ECO:0000313" key="2">
    <source>
        <dbReference type="Proteomes" id="UP000245938"/>
    </source>
</evidence>
<proteinExistence type="predicted"/>
<dbReference type="Proteomes" id="UP000245938">
    <property type="component" value="Unassembled WGS sequence"/>
</dbReference>
<reference evidence="1 2" key="1">
    <citation type="submission" date="2018-05" db="EMBL/GenBank/DDBJ databases">
        <title>Kurthia sibirica genome sequence.</title>
        <authorList>
            <person name="Maclea K.S."/>
            <person name="Goen A.E."/>
        </authorList>
    </citation>
    <scope>NUCLEOTIDE SEQUENCE [LARGE SCALE GENOMIC DNA]</scope>
    <source>
        <strain evidence="1 2">ATCC 49154</strain>
    </source>
</reference>
<dbReference type="EMBL" id="QFVR01000036">
    <property type="protein sequence ID" value="PWI23365.1"/>
    <property type="molecule type" value="Genomic_DNA"/>
</dbReference>
<gene>
    <name evidence="1" type="ORF">DEX24_16165</name>
</gene>
<protein>
    <submittedName>
        <fullName evidence="1">Uncharacterized protein</fullName>
    </submittedName>
</protein>
<organism evidence="1 2">
    <name type="scientific">Kurthia sibirica</name>
    <dbReference type="NCBI Taxonomy" id="202750"/>
    <lineage>
        <taxon>Bacteria</taxon>
        <taxon>Bacillati</taxon>
        <taxon>Bacillota</taxon>
        <taxon>Bacilli</taxon>
        <taxon>Bacillales</taxon>
        <taxon>Caryophanaceae</taxon>
        <taxon>Kurthia</taxon>
    </lineage>
</organism>
<evidence type="ECO:0000313" key="1">
    <source>
        <dbReference type="EMBL" id="PWI23365.1"/>
    </source>
</evidence>
<comment type="caution">
    <text evidence="1">The sequence shown here is derived from an EMBL/GenBank/DDBJ whole genome shotgun (WGS) entry which is preliminary data.</text>
</comment>
<accession>A0A2U3AFR9</accession>
<name>A0A2U3AFR9_9BACL</name>